<protein>
    <submittedName>
        <fullName evidence="1">Uncharacterized protein</fullName>
    </submittedName>
</protein>
<dbReference type="EMBL" id="JACGWN010000016">
    <property type="protein sequence ID" value="KAL0394574.1"/>
    <property type="molecule type" value="Genomic_DNA"/>
</dbReference>
<accession>A0AAW2SQ55</accession>
<dbReference type="AlphaFoldDB" id="A0AAW2SQ55"/>
<proteinExistence type="predicted"/>
<organism evidence="1">
    <name type="scientific">Sesamum latifolium</name>
    <dbReference type="NCBI Taxonomy" id="2727402"/>
    <lineage>
        <taxon>Eukaryota</taxon>
        <taxon>Viridiplantae</taxon>
        <taxon>Streptophyta</taxon>
        <taxon>Embryophyta</taxon>
        <taxon>Tracheophyta</taxon>
        <taxon>Spermatophyta</taxon>
        <taxon>Magnoliopsida</taxon>
        <taxon>eudicotyledons</taxon>
        <taxon>Gunneridae</taxon>
        <taxon>Pentapetalae</taxon>
        <taxon>asterids</taxon>
        <taxon>lamiids</taxon>
        <taxon>Lamiales</taxon>
        <taxon>Pedaliaceae</taxon>
        <taxon>Sesamum</taxon>
    </lineage>
</organism>
<gene>
    <name evidence="1" type="ORF">Slati_4423600</name>
</gene>
<comment type="caution">
    <text evidence="1">The sequence shown here is derived from an EMBL/GenBank/DDBJ whole genome shotgun (WGS) entry which is preliminary data.</text>
</comment>
<reference evidence="1" key="1">
    <citation type="submission" date="2020-06" db="EMBL/GenBank/DDBJ databases">
        <authorList>
            <person name="Li T."/>
            <person name="Hu X."/>
            <person name="Zhang T."/>
            <person name="Song X."/>
            <person name="Zhang H."/>
            <person name="Dai N."/>
            <person name="Sheng W."/>
            <person name="Hou X."/>
            <person name="Wei L."/>
        </authorList>
    </citation>
    <scope>NUCLEOTIDE SEQUENCE</scope>
    <source>
        <strain evidence="1">KEN1</strain>
        <tissue evidence="1">Leaf</tissue>
    </source>
</reference>
<reference evidence="1" key="2">
    <citation type="journal article" date="2024" name="Plant">
        <title>Genomic evolution and insights into agronomic trait innovations of Sesamum species.</title>
        <authorList>
            <person name="Miao H."/>
            <person name="Wang L."/>
            <person name="Qu L."/>
            <person name="Liu H."/>
            <person name="Sun Y."/>
            <person name="Le M."/>
            <person name="Wang Q."/>
            <person name="Wei S."/>
            <person name="Zheng Y."/>
            <person name="Lin W."/>
            <person name="Duan Y."/>
            <person name="Cao H."/>
            <person name="Xiong S."/>
            <person name="Wang X."/>
            <person name="Wei L."/>
            <person name="Li C."/>
            <person name="Ma Q."/>
            <person name="Ju M."/>
            <person name="Zhao R."/>
            <person name="Li G."/>
            <person name="Mu C."/>
            <person name="Tian Q."/>
            <person name="Mei H."/>
            <person name="Zhang T."/>
            <person name="Gao T."/>
            <person name="Zhang H."/>
        </authorList>
    </citation>
    <scope>NUCLEOTIDE SEQUENCE</scope>
    <source>
        <strain evidence="1">KEN1</strain>
    </source>
</reference>
<name>A0AAW2SQ55_9LAMI</name>
<evidence type="ECO:0000313" key="1">
    <source>
        <dbReference type="EMBL" id="KAL0394574.1"/>
    </source>
</evidence>
<sequence>MAFLVAGLELGKEFQSVANHGSLDHGHFSWWLALFPYQGTRGLQTLSTMLESGIRT</sequence>